<dbReference type="EMBL" id="AMCV02000011">
    <property type="protein sequence ID" value="TDZ22287.1"/>
    <property type="molecule type" value="Genomic_DNA"/>
</dbReference>
<comment type="caution">
    <text evidence="1">The sequence shown here is derived from an EMBL/GenBank/DDBJ whole genome shotgun (WGS) entry which is preliminary data.</text>
</comment>
<accession>A0A484FYR7</accession>
<sequence>MVSFYRVTLAWPGTDISTDPTAQGHNRYRNDLSTSCEPRNTNNRLLRPKNTEITACLACTPFTSSRLLPILRVPQLMQVTATSSNLERHPLQHGQSGFAR</sequence>
<keyword evidence="2" id="KW-1185">Reference proteome</keyword>
<reference evidence="2" key="1">
    <citation type="journal article" date="2013" name="New Phytol.">
        <title>Comparative genomic and transcriptomic analyses reveal the hemibiotrophic stage shift of Colletotrichum fungi.</title>
        <authorList>
            <person name="Gan P."/>
            <person name="Ikeda K."/>
            <person name="Irieda H."/>
            <person name="Narusaka M."/>
            <person name="O'Connell R.J."/>
            <person name="Narusaka Y."/>
            <person name="Takano Y."/>
            <person name="Kubo Y."/>
            <person name="Shirasu K."/>
        </authorList>
    </citation>
    <scope>NUCLEOTIDE SEQUENCE [LARGE SCALE GENOMIC DNA]</scope>
    <source>
        <strain evidence="2">104-T / ATCC 96160 / CBS 514.97 / LARS 414 / MAFF 240422</strain>
    </source>
</reference>
<reference evidence="2" key="2">
    <citation type="journal article" date="2019" name="Mol. Plant Microbe Interact.">
        <title>Genome sequence resources for four phytopathogenic fungi from the Colletotrichum orbiculare species complex.</title>
        <authorList>
            <person name="Gan P."/>
            <person name="Tsushima A."/>
            <person name="Narusaka M."/>
            <person name="Narusaka Y."/>
            <person name="Takano Y."/>
            <person name="Kubo Y."/>
            <person name="Shirasu K."/>
        </authorList>
    </citation>
    <scope>GENOME REANNOTATION</scope>
    <source>
        <strain evidence="2">104-T / ATCC 96160 / CBS 514.97 / LARS 414 / MAFF 240422</strain>
    </source>
</reference>
<gene>
    <name evidence="1" type="ORF">Cob_v005138</name>
</gene>
<dbReference type="Proteomes" id="UP000014480">
    <property type="component" value="Unassembled WGS sequence"/>
</dbReference>
<protein>
    <submittedName>
        <fullName evidence="1">Uncharacterized protein</fullName>
    </submittedName>
</protein>
<proteinExistence type="predicted"/>
<name>A0A484FYR7_COLOR</name>
<evidence type="ECO:0000313" key="1">
    <source>
        <dbReference type="EMBL" id="TDZ22287.1"/>
    </source>
</evidence>
<dbReference type="AlphaFoldDB" id="A0A484FYR7"/>
<organism evidence="1 2">
    <name type="scientific">Colletotrichum orbiculare (strain 104-T / ATCC 96160 / CBS 514.97 / LARS 414 / MAFF 240422)</name>
    <name type="common">Cucumber anthracnose fungus</name>
    <name type="synonym">Colletotrichum lagenarium</name>
    <dbReference type="NCBI Taxonomy" id="1213857"/>
    <lineage>
        <taxon>Eukaryota</taxon>
        <taxon>Fungi</taxon>
        <taxon>Dikarya</taxon>
        <taxon>Ascomycota</taxon>
        <taxon>Pezizomycotina</taxon>
        <taxon>Sordariomycetes</taxon>
        <taxon>Hypocreomycetidae</taxon>
        <taxon>Glomerellales</taxon>
        <taxon>Glomerellaceae</taxon>
        <taxon>Colletotrichum</taxon>
        <taxon>Colletotrichum orbiculare species complex</taxon>
    </lineage>
</organism>
<evidence type="ECO:0000313" key="2">
    <source>
        <dbReference type="Proteomes" id="UP000014480"/>
    </source>
</evidence>